<dbReference type="InterPro" id="IPR027473">
    <property type="entry name" value="L-asparaginase_C"/>
</dbReference>
<sequence length="331" mass="36562">MKNILLLQTGGTIAMHIDQGESELNPDRWGELLCREIPELEDIARIEIRKVFFEDSSDINHTHWATLCRTIADHYENYDGFVVLHGTDTMAYTASALSFGLQGLTKPVIMTGSQVPMSNIRSDARRNLVNAIELATHPIPEVAVCFNDHLFRGNRSTKMSIGDFDAFASPNFPPLAEIGIDIRLASNLIRLSESSLSCMPEFSDSVAVIKLHPSLKPDLLMSMDFSGLRAVIIEAFGSGNMPIKGLYNMLPFIELCRSKNIHVIITSQASHDSVDLSLYRSGREAQKLGAIGAGDMTMEAAVTKSMHLLSFALAENDFKLQFERSIAGERS</sequence>
<evidence type="ECO:0000259" key="8">
    <source>
        <dbReference type="Pfam" id="PF00710"/>
    </source>
</evidence>
<dbReference type="InterPro" id="IPR037152">
    <property type="entry name" value="L-asparaginase_N_sf"/>
</dbReference>
<feature type="active site" description="O-isoaspartyl threonine intermediate" evidence="4">
    <location>
        <position position="12"/>
    </location>
</feature>
<dbReference type="InterPro" id="IPR006033">
    <property type="entry name" value="AsnA_fam"/>
</dbReference>
<dbReference type="InterPro" id="IPR041725">
    <property type="entry name" value="L-asparaginase_I"/>
</dbReference>
<dbReference type="InterPro" id="IPR027475">
    <property type="entry name" value="Asparaginase/glutaminase_AS2"/>
</dbReference>
<protein>
    <recommendedName>
        <fullName evidence="2">asparaginase</fullName>
        <ecNumber evidence="2">3.5.1.1</ecNumber>
    </recommendedName>
</protein>
<dbReference type="PANTHER" id="PTHR11707">
    <property type="entry name" value="L-ASPARAGINASE"/>
    <property type="match status" value="1"/>
</dbReference>
<feature type="active site" evidence="6">
    <location>
        <position position="12"/>
    </location>
</feature>
<dbReference type="EC" id="3.5.1.1" evidence="2"/>
<dbReference type="InterPro" id="IPR020827">
    <property type="entry name" value="Asparaginase/glutaminase_AS1"/>
</dbReference>
<dbReference type="FunFam" id="3.40.50.1170:FF:000001">
    <property type="entry name" value="L-asparaginase 2"/>
    <property type="match status" value="1"/>
</dbReference>
<organism evidence="10 11">
    <name type="scientific">Rhodohalobacter mucosus</name>
    <dbReference type="NCBI Taxonomy" id="2079485"/>
    <lineage>
        <taxon>Bacteria</taxon>
        <taxon>Pseudomonadati</taxon>
        <taxon>Balneolota</taxon>
        <taxon>Balneolia</taxon>
        <taxon>Balneolales</taxon>
        <taxon>Balneolaceae</taxon>
        <taxon>Rhodohalobacter</taxon>
    </lineage>
</organism>
<dbReference type="PROSITE" id="PS00144">
    <property type="entry name" value="ASN_GLN_ASE_1"/>
    <property type="match status" value="1"/>
</dbReference>
<gene>
    <name evidence="10" type="ORF">DDZ15_05245</name>
</gene>
<dbReference type="EMBL" id="QGGB01000004">
    <property type="protein sequence ID" value="PWN07206.1"/>
    <property type="molecule type" value="Genomic_DNA"/>
</dbReference>
<evidence type="ECO:0000313" key="11">
    <source>
        <dbReference type="Proteomes" id="UP000245533"/>
    </source>
</evidence>
<dbReference type="Gene3D" id="3.40.50.40">
    <property type="match status" value="1"/>
</dbReference>
<keyword evidence="11" id="KW-1185">Reference proteome</keyword>
<dbReference type="PRINTS" id="PR00139">
    <property type="entry name" value="ASNGLNASE"/>
</dbReference>
<reference evidence="10 11" key="1">
    <citation type="submission" date="2018-05" db="EMBL/GenBank/DDBJ databases">
        <title>Rhodohalobacter halophilus gen. nov., sp. nov., a moderately halophilic member of the family Balneolaceae.</title>
        <authorList>
            <person name="Liu Z.-W."/>
        </authorList>
    </citation>
    <scope>NUCLEOTIDE SEQUENCE [LARGE SCALE GENOMIC DNA]</scope>
    <source>
        <strain evidence="10 11">8A47</strain>
    </source>
</reference>
<dbReference type="PROSITE" id="PS51732">
    <property type="entry name" value="ASN_GLN_ASE_3"/>
    <property type="match status" value="1"/>
</dbReference>
<evidence type="ECO:0000256" key="6">
    <source>
        <dbReference type="PROSITE-ProRule" id="PRU10099"/>
    </source>
</evidence>
<feature type="binding site" evidence="5">
    <location>
        <position position="56"/>
    </location>
    <ligand>
        <name>substrate</name>
    </ligand>
</feature>
<dbReference type="OrthoDB" id="9788068at2"/>
<evidence type="ECO:0000259" key="9">
    <source>
        <dbReference type="Pfam" id="PF17763"/>
    </source>
</evidence>
<comment type="similarity">
    <text evidence="1">Belongs to the asparaginase 1 family.</text>
</comment>
<dbReference type="GO" id="GO:0004067">
    <property type="term" value="F:asparaginase activity"/>
    <property type="evidence" value="ECO:0007669"/>
    <property type="project" value="UniProtKB-UniRule"/>
</dbReference>
<dbReference type="Gene3D" id="3.40.50.1170">
    <property type="entry name" value="L-asparaginase, N-terminal domain"/>
    <property type="match status" value="1"/>
</dbReference>
<dbReference type="PIRSF" id="PIRSF001220">
    <property type="entry name" value="L-ASNase_gatD"/>
    <property type="match status" value="1"/>
</dbReference>
<dbReference type="SUPFAM" id="SSF53774">
    <property type="entry name" value="Glutaminase/Asparaginase"/>
    <property type="match status" value="1"/>
</dbReference>
<dbReference type="AlphaFoldDB" id="A0A316U256"/>
<dbReference type="GO" id="GO:0006520">
    <property type="term" value="P:amino acid metabolic process"/>
    <property type="evidence" value="ECO:0007669"/>
    <property type="project" value="InterPro"/>
</dbReference>
<keyword evidence="3" id="KW-0378">Hydrolase</keyword>
<evidence type="ECO:0000256" key="7">
    <source>
        <dbReference type="PROSITE-ProRule" id="PRU10100"/>
    </source>
</evidence>
<evidence type="ECO:0000256" key="4">
    <source>
        <dbReference type="PIRSR" id="PIRSR001220-1"/>
    </source>
</evidence>
<dbReference type="CDD" id="cd08963">
    <property type="entry name" value="L-asparaginase_I"/>
    <property type="match status" value="1"/>
</dbReference>
<name>A0A316U256_9BACT</name>
<dbReference type="PANTHER" id="PTHR11707:SF28">
    <property type="entry name" value="60 KDA LYSOPHOSPHOLIPASE"/>
    <property type="match status" value="1"/>
</dbReference>
<dbReference type="SMART" id="SM00870">
    <property type="entry name" value="Asparaginase"/>
    <property type="match status" value="1"/>
</dbReference>
<dbReference type="Pfam" id="PF17763">
    <property type="entry name" value="Asparaginase_C"/>
    <property type="match status" value="1"/>
</dbReference>
<accession>A0A316U256</accession>
<evidence type="ECO:0000256" key="2">
    <source>
        <dbReference type="ARBA" id="ARBA00012920"/>
    </source>
</evidence>
<dbReference type="RefSeq" id="WP_109645842.1">
    <property type="nucleotide sequence ID" value="NZ_QGGB01000004.1"/>
</dbReference>
<dbReference type="SFLD" id="SFLDS00057">
    <property type="entry name" value="Glutaminase/Asparaginase"/>
    <property type="match status" value="1"/>
</dbReference>
<proteinExistence type="inferred from homology"/>
<dbReference type="InterPro" id="IPR036152">
    <property type="entry name" value="Asp/glu_Ase-like_sf"/>
</dbReference>
<dbReference type="NCBIfam" id="TIGR00519">
    <property type="entry name" value="asnASE_I"/>
    <property type="match status" value="1"/>
</dbReference>
<dbReference type="PROSITE" id="PS00917">
    <property type="entry name" value="ASN_GLN_ASE_2"/>
    <property type="match status" value="1"/>
</dbReference>
<dbReference type="InterPro" id="IPR040919">
    <property type="entry name" value="Asparaginase_C"/>
</dbReference>
<dbReference type="Proteomes" id="UP000245533">
    <property type="component" value="Unassembled WGS sequence"/>
</dbReference>
<dbReference type="InterPro" id="IPR006034">
    <property type="entry name" value="Asparaginase/glutaminase-like"/>
</dbReference>
<feature type="domain" description="L-asparaginase N-terminal" evidence="8">
    <location>
        <begin position="3"/>
        <end position="187"/>
    </location>
</feature>
<dbReference type="Pfam" id="PF00710">
    <property type="entry name" value="Asparaginase"/>
    <property type="match status" value="1"/>
</dbReference>
<dbReference type="PIRSF" id="PIRSF500176">
    <property type="entry name" value="L_ASNase"/>
    <property type="match status" value="1"/>
</dbReference>
<evidence type="ECO:0000313" key="10">
    <source>
        <dbReference type="EMBL" id="PWN07206.1"/>
    </source>
</evidence>
<evidence type="ECO:0000256" key="3">
    <source>
        <dbReference type="ARBA" id="ARBA00022801"/>
    </source>
</evidence>
<feature type="active site" evidence="7">
    <location>
        <position position="87"/>
    </location>
</feature>
<feature type="binding site" evidence="5">
    <location>
        <begin position="87"/>
        <end position="88"/>
    </location>
    <ligand>
        <name>substrate</name>
    </ligand>
</feature>
<evidence type="ECO:0000256" key="5">
    <source>
        <dbReference type="PIRSR" id="PIRSR001220-2"/>
    </source>
</evidence>
<dbReference type="InterPro" id="IPR027474">
    <property type="entry name" value="L-asparaginase_N"/>
</dbReference>
<comment type="caution">
    <text evidence="10">The sequence shown here is derived from an EMBL/GenBank/DDBJ whole genome shotgun (WGS) entry which is preliminary data.</text>
</comment>
<feature type="domain" description="Asparaginase/glutaminase C-terminal" evidence="9">
    <location>
        <begin position="206"/>
        <end position="311"/>
    </location>
</feature>
<evidence type="ECO:0000256" key="1">
    <source>
        <dbReference type="ARBA" id="ARBA00010518"/>
    </source>
</evidence>